<dbReference type="AlphaFoldDB" id="A0AAV5QPZ2"/>
<feature type="domain" description="Fibronectin type-III" evidence="3">
    <location>
        <begin position="38"/>
        <end position="124"/>
    </location>
</feature>
<feature type="compositionally biased region" description="Polar residues" evidence="2">
    <location>
        <begin position="1206"/>
        <end position="1223"/>
    </location>
</feature>
<dbReference type="SUPFAM" id="SSF49265">
    <property type="entry name" value="Fibronectin type III"/>
    <property type="match status" value="1"/>
</dbReference>
<feature type="region of interest" description="Disordered" evidence="2">
    <location>
        <begin position="815"/>
        <end position="855"/>
    </location>
</feature>
<feature type="region of interest" description="Disordered" evidence="2">
    <location>
        <begin position="1005"/>
        <end position="1042"/>
    </location>
</feature>
<gene>
    <name evidence="4" type="ORF">DASC09_037050</name>
</gene>
<reference evidence="4 5" key="1">
    <citation type="journal article" date="2023" name="Elife">
        <title>Identification of key yeast species and microbe-microbe interactions impacting larval growth of Drosophila in the wild.</title>
        <authorList>
            <person name="Mure A."/>
            <person name="Sugiura Y."/>
            <person name="Maeda R."/>
            <person name="Honda K."/>
            <person name="Sakurai N."/>
            <person name="Takahashi Y."/>
            <person name="Watada M."/>
            <person name="Katoh T."/>
            <person name="Gotoh A."/>
            <person name="Gotoh Y."/>
            <person name="Taniguchi I."/>
            <person name="Nakamura K."/>
            <person name="Hayashi T."/>
            <person name="Katayama T."/>
            <person name="Uemura T."/>
            <person name="Hattori Y."/>
        </authorList>
    </citation>
    <scope>NUCLEOTIDE SEQUENCE [LARGE SCALE GENOMIC DNA]</scope>
    <source>
        <strain evidence="4 5">SC-9</strain>
    </source>
</reference>
<evidence type="ECO:0000313" key="4">
    <source>
        <dbReference type="EMBL" id="GMM36380.1"/>
    </source>
</evidence>
<keyword evidence="5" id="KW-1185">Reference proteome</keyword>
<feature type="region of interest" description="Disordered" evidence="2">
    <location>
        <begin position="1204"/>
        <end position="1255"/>
    </location>
</feature>
<proteinExistence type="predicted"/>
<evidence type="ECO:0000313" key="5">
    <source>
        <dbReference type="Proteomes" id="UP001360560"/>
    </source>
</evidence>
<evidence type="ECO:0000256" key="2">
    <source>
        <dbReference type="SAM" id="MobiDB-lite"/>
    </source>
</evidence>
<feature type="compositionally biased region" description="Polar residues" evidence="2">
    <location>
        <begin position="661"/>
        <end position="687"/>
    </location>
</feature>
<dbReference type="InterPro" id="IPR003961">
    <property type="entry name" value="FN3_dom"/>
</dbReference>
<feature type="coiled-coil region" evidence="1">
    <location>
        <begin position="263"/>
        <end position="297"/>
    </location>
</feature>
<protein>
    <submittedName>
        <fullName evidence="4">Gta1 protein</fullName>
    </submittedName>
</protein>
<comment type="caution">
    <text evidence="4">The sequence shown here is derived from an EMBL/GenBank/DDBJ whole genome shotgun (WGS) entry which is preliminary data.</text>
</comment>
<name>A0AAV5QPZ2_9ASCO</name>
<dbReference type="InterPro" id="IPR036116">
    <property type="entry name" value="FN3_sf"/>
</dbReference>
<evidence type="ECO:0000256" key="1">
    <source>
        <dbReference type="SAM" id="Coils"/>
    </source>
</evidence>
<feature type="compositionally biased region" description="Low complexity" evidence="2">
    <location>
        <begin position="1080"/>
        <end position="1099"/>
    </location>
</feature>
<dbReference type="Gene3D" id="2.60.40.10">
    <property type="entry name" value="Immunoglobulins"/>
    <property type="match status" value="1"/>
</dbReference>
<feature type="coiled-coil region" evidence="1">
    <location>
        <begin position="196"/>
        <end position="223"/>
    </location>
</feature>
<dbReference type="RefSeq" id="XP_064853376.1">
    <property type="nucleotide sequence ID" value="XM_064997304.1"/>
</dbReference>
<dbReference type="GeneID" id="90074355"/>
<feature type="compositionally biased region" description="Polar residues" evidence="2">
    <location>
        <begin position="1146"/>
        <end position="1164"/>
    </location>
</feature>
<feature type="region of interest" description="Disordered" evidence="2">
    <location>
        <begin position="1145"/>
        <end position="1191"/>
    </location>
</feature>
<dbReference type="Proteomes" id="UP001360560">
    <property type="component" value="Unassembled WGS sequence"/>
</dbReference>
<feature type="region of interest" description="Disordered" evidence="2">
    <location>
        <begin position="1080"/>
        <end position="1103"/>
    </location>
</feature>
<keyword evidence="1" id="KW-0175">Coiled coil</keyword>
<feature type="compositionally biased region" description="Low complexity" evidence="2">
    <location>
        <begin position="694"/>
        <end position="709"/>
    </location>
</feature>
<feature type="region of interest" description="Disordered" evidence="2">
    <location>
        <begin position="661"/>
        <end position="717"/>
    </location>
</feature>
<dbReference type="CDD" id="cd00063">
    <property type="entry name" value="FN3"/>
    <property type="match status" value="1"/>
</dbReference>
<evidence type="ECO:0000259" key="3">
    <source>
        <dbReference type="PROSITE" id="PS50853"/>
    </source>
</evidence>
<feature type="compositionally biased region" description="Polar residues" evidence="2">
    <location>
        <begin position="1005"/>
        <end position="1018"/>
    </location>
</feature>
<feature type="compositionally biased region" description="Gly residues" evidence="2">
    <location>
        <begin position="1227"/>
        <end position="1242"/>
    </location>
</feature>
<dbReference type="PROSITE" id="PS50853">
    <property type="entry name" value="FN3"/>
    <property type="match status" value="1"/>
</dbReference>
<sequence length="1255" mass="137346">MIAQFICVALALLWLWSRLRAIYAIPIIKLIKGLAVNVPRVPIVSINELTPSRVSFRWDPTFESGTHHEIHLNGALIGVADYNQTSCVLRSLRPDSFYQIDVVAKNSAGFRSKSATVYVKTLRSSAYVANGLENPKNIVTFLTTDSHLDVKRHGAANAFRSRSNTLMAVGGISPLVIANGHGNGTVTHSSSKEDIRERFFIEIEELRRTLEEGQEDLRIIIEQQSTAIKEFQEKKTFFTEERDRQREMKRSGDRTRHSIRAQGKVLEENARYAKKELDTIQNEIKMLETDMKSKNKEMEWWSEQMKFFENKQRSIEVEGPSRKKKLEGVISVLMTEVKQSQLENSKLEELVRSKNQQRRQKEKSYDEIAALFKKFPTNLKDNKAIQSSLETLKELDQTIYDLVAPEVTIDITSEKQWYIDQQREVTHCTSVYGTFHEAKERLAKLTQRTVDRKLDTINREASELEQQQKIQQQQIQQQLQQQLQLPQNQLSAFTSNSNGSTPNNNNNVILGTSSLPQLSSSQVPQSQSSTNMIQNSQANYNSDLRIFTGADTSNDGVWNSILDGNKLMTNQSTPMFSNNKMGIDSRDPLESPSVETYLPANLFDNGLSENLIEDFRQYRHNIETGPVSTTTNTQFLNTISTPVLTNSHVASVDPVMRTSSSGIALDSMSPSDNSSTDINTSALNPQFKNHERSFSGFSQTSSISASSGGDQHHQNHRLHLQKRNRLSGGGDSPITQVVTLDQPKDDANGHSSSITSAFSPKRLFSFNRRLSSGVTGHVNGVPNSSIANFVGTSELQLENGVEMVTNANFFPEIDISPPPSANGNSSRFFGHKRNASTTDDDGKSENNNVDGLDKAESGGIRMSRFFGRKNESAKLTPVLSLNTTTEAMGYPMTNSESNTTSAPMGYDESLSQFFAPSSSLRVGRDRSGSINSGISIPQSFHTANINPWAAPTHPDQSSTSLSMFYPTSSNQLLPITSHDSANANISTVSQPQVANSAGTSWSLFHINRGSNPNNNGSIVDTVKDEPESPSLGTPKSPSSASRIPFFRREKDKQHSVTVASPLGMGSEIVSPISPSVPQPISIPDIQLNSPPSASVVSSPTQKKRKSIFSFSKSNKNDVAASLAEMLPSGGSTSSLENAIIDYSPDIDSTMTDQDLNDEQSSQGGASAHSHNLSSSATTVGGGVEKSSSKASKLFPKSMRSLGIARRSSSTSQAVSIGTGVSSVGATSFGGDGGETGSVGTGKSGHTDSKFISIVE</sequence>
<feature type="coiled-coil region" evidence="1">
    <location>
        <begin position="330"/>
        <end position="367"/>
    </location>
</feature>
<feature type="compositionally biased region" description="Low complexity" evidence="2">
    <location>
        <begin position="1165"/>
        <end position="1176"/>
    </location>
</feature>
<dbReference type="InterPro" id="IPR013783">
    <property type="entry name" value="Ig-like_fold"/>
</dbReference>
<dbReference type="EMBL" id="BTFZ01000011">
    <property type="protein sequence ID" value="GMM36380.1"/>
    <property type="molecule type" value="Genomic_DNA"/>
</dbReference>
<feature type="region of interest" description="Disordered" evidence="2">
    <location>
        <begin position="492"/>
        <end position="527"/>
    </location>
</feature>
<feature type="compositionally biased region" description="Polar residues" evidence="2">
    <location>
        <begin position="1030"/>
        <end position="1041"/>
    </location>
</feature>
<organism evidence="4 5">
    <name type="scientific">Saccharomycopsis crataegensis</name>
    <dbReference type="NCBI Taxonomy" id="43959"/>
    <lineage>
        <taxon>Eukaryota</taxon>
        <taxon>Fungi</taxon>
        <taxon>Dikarya</taxon>
        <taxon>Ascomycota</taxon>
        <taxon>Saccharomycotina</taxon>
        <taxon>Saccharomycetes</taxon>
        <taxon>Saccharomycopsidaceae</taxon>
        <taxon>Saccharomycopsis</taxon>
    </lineage>
</organism>
<accession>A0AAV5QPZ2</accession>
<feature type="coiled-coil region" evidence="1">
    <location>
        <begin position="447"/>
        <end position="481"/>
    </location>
</feature>